<dbReference type="InterPro" id="IPR002781">
    <property type="entry name" value="TM_pro_TauE-like"/>
</dbReference>
<feature type="transmembrane region" description="Helical" evidence="7">
    <location>
        <begin position="89"/>
        <end position="109"/>
    </location>
</feature>
<dbReference type="EMBL" id="RRCH01000028">
    <property type="protein sequence ID" value="RRJ29425.1"/>
    <property type="molecule type" value="Genomic_DNA"/>
</dbReference>
<keyword evidence="5 7" id="KW-1133">Transmembrane helix</keyword>
<reference evidence="8 9" key="1">
    <citation type="submission" date="2018-11" db="EMBL/GenBank/DDBJ databases">
        <title>Taxonoimc description of Halomarina strain SPP-AMP-1.</title>
        <authorList>
            <person name="Pal Y."/>
            <person name="Srinivasana K."/>
            <person name="Verma A."/>
            <person name="Kumar P."/>
        </authorList>
    </citation>
    <scope>NUCLEOTIDE SEQUENCE [LARGE SCALE GENOMIC DNA]</scope>
    <source>
        <strain evidence="8 9">SPP-AMP-1</strain>
    </source>
</reference>
<organism evidence="8 9">
    <name type="scientific">Halocatena pleomorpha</name>
    <dbReference type="NCBI Taxonomy" id="1785090"/>
    <lineage>
        <taxon>Archaea</taxon>
        <taxon>Methanobacteriati</taxon>
        <taxon>Methanobacteriota</taxon>
        <taxon>Stenosarchaea group</taxon>
        <taxon>Halobacteria</taxon>
        <taxon>Halobacteriales</taxon>
        <taxon>Natronomonadaceae</taxon>
        <taxon>Halocatena</taxon>
    </lineage>
</organism>
<evidence type="ECO:0000313" key="9">
    <source>
        <dbReference type="Proteomes" id="UP000282322"/>
    </source>
</evidence>
<comment type="subcellular location">
    <subcellularLocation>
        <location evidence="1 7">Cell membrane</location>
        <topology evidence="1 7">Multi-pass membrane protein</topology>
    </subcellularLocation>
</comment>
<comment type="caution">
    <text evidence="8">The sequence shown here is derived from an EMBL/GenBank/DDBJ whole genome shotgun (WGS) entry which is preliminary data.</text>
</comment>
<dbReference type="GO" id="GO:0005886">
    <property type="term" value="C:plasma membrane"/>
    <property type="evidence" value="ECO:0007669"/>
    <property type="project" value="UniProtKB-SubCell"/>
</dbReference>
<feature type="transmembrane region" description="Helical" evidence="7">
    <location>
        <begin position="56"/>
        <end position="77"/>
    </location>
</feature>
<evidence type="ECO:0000256" key="7">
    <source>
        <dbReference type="RuleBase" id="RU363041"/>
    </source>
</evidence>
<evidence type="ECO:0000256" key="2">
    <source>
        <dbReference type="ARBA" id="ARBA00022448"/>
    </source>
</evidence>
<gene>
    <name evidence="8" type="ORF">EIK79_12335</name>
</gene>
<evidence type="ECO:0000256" key="6">
    <source>
        <dbReference type="ARBA" id="ARBA00023136"/>
    </source>
</evidence>
<keyword evidence="3 7" id="KW-1003">Cell membrane</keyword>
<accession>A0A3P3R7T4</accession>
<feature type="transmembrane region" description="Helical" evidence="7">
    <location>
        <begin position="185"/>
        <end position="209"/>
    </location>
</feature>
<keyword evidence="2" id="KW-0813">Transport</keyword>
<feature type="transmembrane region" description="Helical" evidence="7">
    <location>
        <begin position="129"/>
        <end position="149"/>
    </location>
</feature>
<feature type="transmembrane region" description="Helical" evidence="7">
    <location>
        <begin position="221"/>
        <end position="244"/>
    </location>
</feature>
<evidence type="ECO:0000256" key="5">
    <source>
        <dbReference type="ARBA" id="ARBA00022989"/>
    </source>
</evidence>
<dbReference type="PANTHER" id="PTHR30269:SF37">
    <property type="entry name" value="MEMBRANE TRANSPORTER PROTEIN"/>
    <property type="match status" value="1"/>
</dbReference>
<dbReference type="RefSeq" id="WP_124955415.1">
    <property type="nucleotide sequence ID" value="NZ_RRCH01000028.1"/>
</dbReference>
<comment type="similarity">
    <text evidence="7">Belongs to the 4-toluene sulfonate uptake permease (TSUP) (TC 2.A.102) family.</text>
</comment>
<dbReference type="AlphaFoldDB" id="A0A3P3R7T4"/>
<sequence>MSTPESTVDVEQFLTNLLKFNYREVTMVGAALAVLVASIAFFPGVENVGQGVQSELSIGLLAGLVLVAIVAGVVKGMTGFGYSLIMTPIFASVIDPTAAIVVLAIPPWMLNMFQIAETGTGRSFVREEWALLLLAVVGTITGVAALAALSAGPLVPFVIGLVLLGYVTFQAVQNFVTVTEAHHPFALGAAGFSQGFLLALANLGPLLPAYFHTFERDTERYIGGLSMVLGTIFTVRIVQMALFTDLLTTYRLWLGSVIAVVTIVGLLSGTYLRRLEFDERTFNWFVVGLLFVISLNIFRNTVPALFF</sequence>
<evidence type="ECO:0000313" key="8">
    <source>
        <dbReference type="EMBL" id="RRJ29425.1"/>
    </source>
</evidence>
<feature type="transmembrane region" description="Helical" evidence="7">
    <location>
        <begin position="281"/>
        <end position="298"/>
    </location>
</feature>
<feature type="transmembrane region" description="Helical" evidence="7">
    <location>
        <begin position="154"/>
        <end position="173"/>
    </location>
</feature>
<evidence type="ECO:0000256" key="4">
    <source>
        <dbReference type="ARBA" id="ARBA00022692"/>
    </source>
</evidence>
<evidence type="ECO:0000256" key="3">
    <source>
        <dbReference type="ARBA" id="ARBA00022475"/>
    </source>
</evidence>
<dbReference type="OrthoDB" id="346309at2157"/>
<keyword evidence="4 7" id="KW-0812">Transmembrane</keyword>
<dbReference type="Pfam" id="PF01925">
    <property type="entry name" value="TauE"/>
    <property type="match status" value="1"/>
</dbReference>
<evidence type="ECO:0000256" key="1">
    <source>
        <dbReference type="ARBA" id="ARBA00004651"/>
    </source>
</evidence>
<dbReference type="InterPro" id="IPR052017">
    <property type="entry name" value="TSUP"/>
</dbReference>
<dbReference type="PANTHER" id="PTHR30269">
    <property type="entry name" value="TRANSMEMBRANE PROTEIN YFCA"/>
    <property type="match status" value="1"/>
</dbReference>
<keyword evidence="6 7" id="KW-0472">Membrane</keyword>
<proteinExistence type="inferred from homology"/>
<feature type="transmembrane region" description="Helical" evidence="7">
    <location>
        <begin position="250"/>
        <end position="269"/>
    </location>
</feature>
<feature type="transmembrane region" description="Helical" evidence="7">
    <location>
        <begin position="25"/>
        <end position="44"/>
    </location>
</feature>
<keyword evidence="9" id="KW-1185">Reference proteome</keyword>
<protein>
    <recommendedName>
        <fullName evidence="7">Probable membrane transporter protein</fullName>
    </recommendedName>
</protein>
<dbReference type="Proteomes" id="UP000282322">
    <property type="component" value="Unassembled WGS sequence"/>
</dbReference>
<name>A0A3P3R7T4_9EURY</name>